<dbReference type="EMBL" id="JAFLNL010000012">
    <property type="protein sequence ID" value="MBO0355753.1"/>
    <property type="molecule type" value="Genomic_DNA"/>
</dbReference>
<feature type="signal peptide" evidence="1">
    <location>
        <begin position="1"/>
        <end position="28"/>
    </location>
</feature>
<comment type="caution">
    <text evidence="2">The sequence shown here is derived from an EMBL/GenBank/DDBJ whole genome shotgun (WGS) entry which is preliminary data.</text>
</comment>
<keyword evidence="1" id="KW-0732">Signal</keyword>
<dbReference type="PROSITE" id="PS51257">
    <property type="entry name" value="PROKAR_LIPOPROTEIN"/>
    <property type="match status" value="1"/>
</dbReference>
<reference evidence="2 3" key="1">
    <citation type="submission" date="2021-03" db="EMBL/GenBank/DDBJ databases">
        <title>Muricauda lutimaris sp. nov. and Muricauda ruestringensis sp. nov, two marine members of the Flavobacteriaceae isolated from deep sea sediments of Western Pacific.</title>
        <authorList>
            <person name="Zhao S."/>
            <person name="Liu R."/>
        </authorList>
    </citation>
    <scope>NUCLEOTIDE SEQUENCE [LARGE SCALE GENOMIC DNA]</scope>
    <source>
        <strain evidence="2 3">BC31-1-A7</strain>
    </source>
</reference>
<gene>
    <name evidence="2" type="ORF">J0656_17175</name>
</gene>
<keyword evidence="3" id="KW-1185">Reference proteome</keyword>
<name>A0ABS3G8X9_9FLAO</name>
<sequence>MKNLFLKKKVNRPLLVLGVLFISISSCDNETGYDEIPQLAYIEIEDFDNPETMWEQVNKDLYNEAYDRFMAKTRLENGLYSYDLRSGAEIGISEPIFQYIRENVEYLNSQIEDDKAVLLEENGEILFSVKNLKKSFGNFTTLQETPHTVRISVSHLPIFQTAGGRLAGQVSIAMTNYKNGHGGNVGEYFTWNNFAYNRTGSTTFAGVPVTYHVSSSTSIYSETNPNNTFVSFRETQSGNYTYFEIRNNQGNTVMSLRASNSGSDAQDIRDAINCGCGF</sequence>
<evidence type="ECO:0000256" key="1">
    <source>
        <dbReference type="SAM" id="SignalP"/>
    </source>
</evidence>
<feature type="chain" id="PRO_5046110302" description="DUF4848 domain-containing protein" evidence="1">
    <location>
        <begin position="29"/>
        <end position="278"/>
    </location>
</feature>
<evidence type="ECO:0000313" key="3">
    <source>
        <dbReference type="Proteomes" id="UP000664044"/>
    </source>
</evidence>
<protein>
    <recommendedName>
        <fullName evidence="4">DUF4848 domain-containing protein</fullName>
    </recommendedName>
</protein>
<accession>A0ABS3G8X9</accession>
<evidence type="ECO:0008006" key="4">
    <source>
        <dbReference type="Google" id="ProtNLM"/>
    </source>
</evidence>
<dbReference type="RefSeq" id="WP_207036154.1">
    <property type="nucleotide sequence ID" value="NZ_JAFLNL010000012.1"/>
</dbReference>
<dbReference type="Proteomes" id="UP000664044">
    <property type="component" value="Unassembled WGS sequence"/>
</dbReference>
<proteinExistence type="predicted"/>
<organism evidence="2 3">
    <name type="scientific">Flagellimonas aurea</name>
    <dbReference type="NCBI Taxonomy" id="2915619"/>
    <lineage>
        <taxon>Bacteria</taxon>
        <taxon>Pseudomonadati</taxon>
        <taxon>Bacteroidota</taxon>
        <taxon>Flavobacteriia</taxon>
        <taxon>Flavobacteriales</taxon>
        <taxon>Flavobacteriaceae</taxon>
        <taxon>Flagellimonas</taxon>
    </lineage>
</organism>
<evidence type="ECO:0000313" key="2">
    <source>
        <dbReference type="EMBL" id="MBO0355753.1"/>
    </source>
</evidence>